<gene>
    <name evidence="1" type="ORF">EJ06DRAFT_270630</name>
</gene>
<evidence type="ECO:0000313" key="2">
    <source>
        <dbReference type="Proteomes" id="UP000799640"/>
    </source>
</evidence>
<keyword evidence="2" id="KW-1185">Reference proteome</keyword>
<organism evidence="1 2">
    <name type="scientific">Trichodelitschia bisporula</name>
    <dbReference type="NCBI Taxonomy" id="703511"/>
    <lineage>
        <taxon>Eukaryota</taxon>
        <taxon>Fungi</taxon>
        <taxon>Dikarya</taxon>
        <taxon>Ascomycota</taxon>
        <taxon>Pezizomycotina</taxon>
        <taxon>Dothideomycetes</taxon>
        <taxon>Dothideomycetes incertae sedis</taxon>
        <taxon>Phaeotrichales</taxon>
        <taxon>Phaeotrichaceae</taxon>
        <taxon>Trichodelitschia</taxon>
    </lineage>
</organism>
<proteinExistence type="predicted"/>
<dbReference type="Proteomes" id="UP000799640">
    <property type="component" value="Unassembled WGS sequence"/>
</dbReference>
<reference evidence="1" key="1">
    <citation type="journal article" date="2020" name="Stud. Mycol.">
        <title>101 Dothideomycetes genomes: a test case for predicting lifestyles and emergence of pathogens.</title>
        <authorList>
            <person name="Haridas S."/>
            <person name="Albert R."/>
            <person name="Binder M."/>
            <person name="Bloem J."/>
            <person name="Labutti K."/>
            <person name="Salamov A."/>
            <person name="Andreopoulos B."/>
            <person name="Baker S."/>
            <person name="Barry K."/>
            <person name="Bills G."/>
            <person name="Bluhm B."/>
            <person name="Cannon C."/>
            <person name="Castanera R."/>
            <person name="Culley D."/>
            <person name="Daum C."/>
            <person name="Ezra D."/>
            <person name="Gonzalez J."/>
            <person name="Henrissat B."/>
            <person name="Kuo A."/>
            <person name="Liang C."/>
            <person name="Lipzen A."/>
            <person name="Lutzoni F."/>
            <person name="Magnuson J."/>
            <person name="Mondo S."/>
            <person name="Nolan M."/>
            <person name="Ohm R."/>
            <person name="Pangilinan J."/>
            <person name="Park H.-J."/>
            <person name="Ramirez L."/>
            <person name="Alfaro M."/>
            <person name="Sun H."/>
            <person name="Tritt A."/>
            <person name="Yoshinaga Y."/>
            <person name="Zwiers L.-H."/>
            <person name="Turgeon B."/>
            <person name="Goodwin S."/>
            <person name="Spatafora J."/>
            <person name="Crous P."/>
            <person name="Grigoriev I."/>
        </authorList>
    </citation>
    <scope>NUCLEOTIDE SEQUENCE</scope>
    <source>
        <strain evidence="1">CBS 262.69</strain>
    </source>
</reference>
<dbReference type="EMBL" id="ML996715">
    <property type="protein sequence ID" value="KAF2395506.1"/>
    <property type="molecule type" value="Genomic_DNA"/>
</dbReference>
<protein>
    <submittedName>
        <fullName evidence="1">Uncharacterized protein</fullName>
    </submittedName>
</protein>
<dbReference type="AlphaFoldDB" id="A0A6G1HI27"/>
<sequence>MIPPDLKQEYLDLYDLYCDTLLAMERAVYEGQQPYDFELVTEEICTALSRFVTELNYRKGTATEKFCDRDFMTAECTGSRIKRSGRCLPTFQKSGA</sequence>
<accession>A0A6G1HI27</accession>
<evidence type="ECO:0000313" key="1">
    <source>
        <dbReference type="EMBL" id="KAF2395506.1"/>
    </source>
</evidence>
<name>A0A6G1HI27_9PEZI</name>